<dbReference type="InterPro" id="IPR041698">
    <property type="entry name" value="Methyltransf_25"/>
</dbReference>
<dbReference type="Proteomes" id="UP000231550">
    <property type="component" value="Unassembled WGS sequence"/>
</dbReference>
<reference evidence="2 3" key="1">
    <citation type="submission" date="2017-09" db="EMBL/GenBank/DDBJ databases">
        <title>Depth-based differentiation of microbial function through sediment-hosted aquifers and enrichment of novel symbionts in the deep terrestrial subsurface.</title>
        <authorList>
            <person name="Probst A.J."/>
            <person name="Ladd B."/>
            <person name="Jarett J.K."/>
            <person name="Geller-Mcgrath D.E."/>
            <person name="Sieber C.M."/>
            <person name="Emerson J.B."/>
            <person name="Anantharaman K."/>
            <person name="Thomas B.C."/>
            <person name="Malmstrom R."/>
            <person name="Stieglmeier M."/>
            <person name="Klingl A."/>
            <person name="Woyke T."/>
            <person name="Ryan C.M."/>
            <person name="Banfield J.F."/>
        </authorList>
    </citation>
    <scope>NUCLEOTIDE SEQUENCE [LARGE SCALE GENOMIC DNA]</scope>
    <source>
        <strain evidence="2">CG11_big_fil_rev_8_21_14_0_20_44_10</strain>
    </source>
</reference>
<dbReference type="InterPro" id="IPR029063">
    <property type="entry name" value="SAM-dependent_MTases_sf"/>
</dbReference>
<dbReference type="Gene3D" id="3.40.50.150">
    <property type="entry name" value="Vaccinia Virus protein VP39"/>
    <property type="match status" value="1"/>
</dbReference>
<dbReference type="SUPFAM" id="SSF53335">
    <property type="entry name" value="S-adenosyl-L-methionine-dependent methyltransferases"/>
    <property type="match status" value="1"/>
</dbReference>
<sequence>MFSEVFSASRKPCKYRYNLIRWTYHTFTIHNPWEANMREFQEAQRLADLYSQDLLDAYNELDHLKRKRLDQIIYFLRNKKDATFLSIGCGPAIIELEIAKRLDKNVVGFDCSPIAIALAKKKIEKAVVNGVIREKQLEVFEANLMALPSDLAAILPLPAVICFDVIGAFTLKSKKFFLQELWSQCVAPKGTLTLTALSCSDTSRAEKYARGLIIKGKNYRVRLYSEGVKTYMGLLNTLIPQPTWFYITRLDEESLLIDIKRS</sequence>
<evidence type="ECO:0000313" key="3">
    <source>
        <dbReference type="Proteomes" id="UP000231550"/>
    </source>
</evidence>
<protein>
    <recommendedName>
        <fullName evidence="1">Methyltransferase domain-containing protein</fullName>
    </recommendedName>
</protein>
<organism evidence="2 3">
    <name type="scientific">Candidatus Portnoybacteria bacterium CG11_big_fil_rev_8_21_14_0_20_44_10</name>
    <dbReference type="NCBI Taxonomy" id="1974818"/>
    <lineage>
        <taxon>Bacteria</taxon>
        <taxon>Candidatus Portnoyibacteriota</taxon>
    </lineage>
</organism>
<evidence type="ECO:0000259" key="1">
    <source>
        <dbReference type="Pfam" id="PF13649"/>
    </source>
</evidence>
<dbReference type="EMBL" id="PCVN01000098">
    <property type="protein sequence ID" value="PIQ74128.1"/>
    <property type="molecule type" value="Genomic_DNA"/>
</dbReference>
<dbReference type="CDD" id="cd02440">
    <property type="entry name" value="AdoMet_MTases"/>
    <property type="match status" value="1"/>
</dbReference>
<accession>A0A2H0KPN0</accession>
<comment type="caution">
    <text evidence="2">The sequence shown here is derived from an EMBL/GenBank/DDBJ whole genome shotgun (WGS) entry which is preliminary data.</text>
</comment>
<feature type="domain" description="Methyltransferase" evidence="1">
    <location>
        <begin position="85"/>
        <end position="182"/>
    </location>
</feature>
<proteinExistence type="predicted"/>
<gene>
    <name evidence="2" type="ORF">COV85_03765</name>
</gene>
<dbReference type="AlphaFoldDB" id="A0A2H0KPN0"/>
<name>A0A2H0KPN0_9BACT</name>
<dbReference type="Pfam" id="PF13649">
    <property type="entry name" value="Methyltransf_25"/>
    <property type="match status" value="1"/>
</dbReference>
<evidence type="ECO:0000313" key="2">
    <source>
        <dbReference type="EMBL" id="PIQ74128.1"/>
    </source>
</evidence>